<reference evidence="1 2" key="2">
    <citation type="journal article" date="2022" name="Mol. Ecol. Resour.">
        <title>The genomes of chicory, endive, great burdock and yacon provide insights into Asteraceae paleo-polyploidization history and plant inulin production.</title>
        <authorList>
            <person name="Fan W."/>
            <person name="Wang S."/>
            <person name="Wang H."/>
            <person name="Wang A."/>
            <person name="Jiang F."/>
            <person name="Liu H."/>
            <person name="Zhao H."/>
            <person name="Xu D."/>
            <person name="Zhang Y."/>
        </authorList>
    </citation>
    <scope>NUCLEOTIDE SEQUENCE [LARGE SCALE GENOMIC DNA]</scope>
    <source>
        <strain evidence="2">cv. Yunnan</strain>
        <tissue evidence="1">Leaves</tissue>
    </source>
</reference>
<sequence length="66" mass="7420">MDVLEEKVRAKSFWTFGDEYGTFLKRLHTASAVAPSREDGERWTARRQSDLLPTAVVSSSEFEGIG</sequence>
<comment type="caution">
    <text evidence="1">The sequence shown here is derived from an EMBL/GenBank/DDBJ whole genome shotgun (WGS) entry which is preliminary data.</text>
</comment>
<dbReference type="Proteomes" id="UP001056120">
    <property type="component" value="Linkage Group LG29"/>
</dbReference>
<reference evidence="2" key="1">
    <citation type="journal article" date="2022" name="Mol. Ecol. Resour.">
        <title>The genomes of chicory, endive, great burdock and yacon provide insights into Asteraceae palaeo-polyploidization history and plant inulin production.</title>
        <authorList>
            <person name="Fan W."/>
            <person name="Wang S."/>
            <person name="Wang H."/>
            <person name="Wang A."/>
            <person name="Jiang F."/>
            <person name="Liu H."/>
            <person name="Zhao H."/>
            <person name="Xu D."/>
            <person name="Zhang Y."/>
        </authorList>
    </citation>
    <scope>NUCLEOTIDE SEQUENCE [LARGE SCALE GENOMIC DNA]</scope>
    <source>
        <strain evidence="2">cv. Yunnan</strain>
    </source>
</reference>
<keyword evidence="2" id="KW-1185">Reference proteome</keyword>
<organism evidence="1 2">
    <name type="scientific">Smallanthus sonchifolius</name>
    <dbReference type="NCBI Taxonomy" id="185202"/>
    <lineage>
        <taxon>Eukaryota</taxon>
        <taxon>Viridiplantae</taxon>
        <taxon>Streptophyta</taxon>
        <taxon>Embryophyta</taxon>
        <taxon>Tracheophyta</taxon>
        <taxon>Spermatophyta</taxon>
        <taxon>Magnoliopsida</taxon>
        <taxon>eudicotyledons</taxon>
        <taxon>Gunneridae</taxon>
        <taxon>Pentapetalae</taxon>
        <taxon>asterids</taxon>
        <taxon>campanulids</taxon>
        <taxon>Asterales</taxon>
        <taxon>Asteraceae</taxon>
        <taxon>Asteroideae</taxon>
        <taxon>Heliantheae alliance</taxon>
        <taxon>Millerieae</taxon>
        <taxon>Smallanthus</taxon>
    </lineage>
</organism>
<name>A0ACB8Y327_9ASTR</name>
<proteinExistence type="predicted"/>
<evidence type="ECO:0000313" key="1">
    <source>
        <dbReference type="EMBL" id="KAI3676670.1"/>
    </source>
</evidence>
<dbReference type="EMBL" id="CM042046">
    <property type="protein sequence ID" value="KAI3676670.1"/>
    <property type="molecule type" value="Genomic_DNA"/>
</dbReference>
<protein>
    <submittedName>
        <fullName evidence="1">Uncharacterized protein</fullName>
    </submittedName>
</protein>
<gene>
    <name evidence="1" type="ORF">L1987_86282</name>
</gene>
<accession>A0ACB8Y327</accession>
<evidence type="ECO:0000313" key="2">
    <source>
        <dbReference type="Proteomes" id="UP001056120"/>
    </source>
</evidence>